<reference evidence="2 3" key="1">
    <citation type="journal article" date="2020" name="Genome Biol. Evol.">
        <title>Rhizobium dioscoreae sp. nov., a plant growth-promoting bacterium isolated from yam (Dioscorea species).</title>
        <authorList>
            <person name="Ouyabe M."/>
            <person name="Tanaka N."/>
            <person name="Shiwa Y."/>
            <person name="Fujita N."/>
            <person name="Kikuno H."/>
            <person name="Babil P."/>
            <person name="Shiwachi H."/>
        </authorList>
    </citation>
    <scope>NUCLEOTIDE SEQUENCE [LARGE SCALE GENOMIC DNA]</scope>
    <source>
        <strain evidence="2 3">S-93</strain>
    </source>
</reference>
<feature type="transmembrane region" description="Helical" evidence="1">
    <location>
        <begin position="12"/>
        <end position="34"/>
    </location>
</feature>
<proteinExistence type="predicted"/>
<gene>
    <name evidence="2" type="ORF">RsS93_20600</name>
</gene>
<keyword evidence="3" id="KW-1185">Reference proteome</keyword>
<keyword evidence="1" id="KW-0472">Membrane</keyword>
<evidence type="ECO:0000313" key="3">
    <source>
        <dbReference type="Proteomes" id="UP000390335"/>
    </source>
</evidence>
<dbReference type="Proteomes" id="UP000390335">
    <property type="component" value="Unassembled WGS sequence"/>
</dbReference>
<evidence type="ECO:0000256" key="1">
    <source>
        <dbReference type="SAM" id="Phobius"/>
    </source>
</evidence>
<sequence>MASTIPAAATGMGIAIGCIASGGMVAGVIAKLLFRDARGPILQIGPHADRRSNGLLLSILPLPSAAMQSSRSFAGLTWQPTETCN</sequence>
<comment type="caution">
    <text evidence="2">The sequence shown here is derived from an EMBL/GenBank/DDBJ whole genome shotgun (WGS) entry which is preliminary data.</text>
</comment>
<name>A0ABQ0Z273_9HYPH</name>
<dbReference type="EMBL" id="BLAJ01000002">
    <property type="protein sequence ID" value="GES49446.1"/>
    <property type="molecule type" value="Genomic_DNA"/>
</dbReference>
<keyword evidence="1" id="KW-1133">Transmembrane helix</keyword>
<protein>
    <submittedName>
        <fullName evidence="2">Uncharacterized protein</fullName>
    </submittedName>
</protein>
<evidence type="ECO:0000313" key="2">
    <source>
        <dbReference type="EMBL" id="GES49446.1"/>
    </source>
</evidence>
<accession>A0ABQ0Z273</accession>
<organism evidence="2 3">
    <name type="scientific">Rhizobium dioscoreae</name>
    <dbReference type="NCBI Taxonomy" id="2653122"/>
    <lineage>
        <taxon>Bacteria</taxon>
        <taxon>Pseudomonadati</taxon>
        <taxon>Pseudomonadota</taxon>
        <taxon>Alphaproteobacteria</taxon>
        <taxon>Hyphomicrobiales</taxon>
        <taxon>Rhizobiaceae</taxon>
        <taxon>Rhizobium/Agrobacterium group</taxon>
        <taxon>Rhizobium</taxon>
    </lineage>
</organism>
<keyword evidence="1" id="KW-0812">Transmembrane</keyword>